<dbReference type="Pfam" id="PF00348">
    <property type="entry name" value="polyprenyl_synt"/>
    <property type="match status" value="1"/>
</dbReference>
<dbReference type="AlphaFoldDB" id="A0AAE0JBU2"/>
<name>A0AAE0JBU2_9PEZI</name>
<protein>
    <submittedName>
        <fullName evidence="4">Isoprenoid synthase domain-containing protein</fullName>
    </submittedName>
</protein>
<dbReference type="GO" id="GO:0046872">
    <property type="term" value="F:metal ion binding"/>
    <property type="evidence" value="ECO:0007669"/>
    <property type="project" value="UniProtKB-KW"/>
</dbReference>
<dbReference type="SUPFAM" id="SSF48576">
    <property type="entry name" value="Terpenoid synthases"/>
    <property type="match status" value="2"/>
</dbReference>
<evidence type="ECO:0000256" key="2">
    <source>
        <dbReference type="ARBA" id="ARBA00022723"/>
    </source>
</evidence>
<proteinExistence type="predicted"/>
<keyword evidence="3" id="KW-0460">Magnesium</keyword>
<dbReference type="InterPro" id="IPR000092">
    <property type="entry name" value="Polyprenyl_synt"/>
</dbReference>
<comment type="caution">
    <text evidence="4">The sequence shown here is derived from an EMBL/GenBank/DDBJ whole genome shotgun (WGS) entry which is preliminary data.</text>
</comment>
<dbReference type="InterPro" id="IPR008949">
    <property type="entry name" value="Isoprenoid_synthase_dom_sf"/>
</dbReference>
<dbReference type="CDD" id="cd00685">
    <property type="entry name" value="Trans_IPPS_HT"/>
    <property type="match status" value="1"/>
</dbReference>
<dbReference type="SFLD" id="SFLDS00005">
    <property type="entry name" value="Isoprenoid_Synthase_Type_I"/>
    <property type="match status" value="1"/>
</dbReference>
<dbReference type="Pfam" id="PF19086">
    <property type="entry name" value="Terpene_syn_C_2"/>
    <property type="match status" value="1"/>
</dbReference>
<dbReference type="PROSITE" id="PS00723">
    <property type="entry name" value="POLYPRENYL_SYNTHASE_1"/>
    <property type="match status" value="1"/>
</dbReference>
<evidence type="ECO:0000256" key="1">
    <source>
        <dbReference type="ARBA" id="ARBA00022679"/>
    </source>
</evidence>
<gene>
    <name evidence="4" type="ORF">B0H65DRAFT_551427</name>
</gene>
<dbReference type="Gene3D" id="1.10.600.10">
    <property type="entry name" value="Farnesyl Diphosphate Synthase"/>
    <property type="match status" value="2"/>
</dbReference>
<accession>A0AAE0JBU2</accession>
<dbReference type="Proteomes" id="UP001278500">
    <property type="component" value="Unassembled WGS sequence"/>
</dbReference>
<dbReference type="GO" id="GO:0043386">
    <property type="term" value="P:mycotoxin biosynthetic process"/>
    <property type="evidence" value="ECO:0007669"/>
    <property type="project" value="UniProtKB-ARBA"/>
</dbReference>
<reference evidence="4" key="2">
    <citation type="submission" date="2023-06" db="EMBL/GenBank/DDBJ databases">
        <authorList>
            <consortium name="Lawrence Berkeley National Laboratory"/>
            <person name="Haridas S."/>
            <person name="Hensen N."/>
            <person name="Bonometti L."/>
            <person name="Westerberg I."/>
            <person name="Brannstrom I.O."/>
            <person name="Guillou S."/>
            <person name="Cros-Aarteil S."/>
            <person name="Calhoun S."/>
            <person name="Kuo A."/>
            <person name="Mondo S."/>
            <person name="Pangilinan J."/>
            <person name="Riley R."/>
            <person name="Labutti K."/>
            <person name="Andreopoulos B."/>
            <person name="Lipzen A."/>
            <person name="Chen C."/>
            <person name="Yanf M."/>
            <person name="Daum C."/>
            <person name="Ng V."/>
            <person name="Clum A."/>
            <person name="Steindorff A."/>
            <person name="Ohm R."/>
            <person name="Martin F."/>
            <person name="Silar P."/>
            <person name="Natvig D."/>
            <person name="Lalanne C."/>
            <person name="Gautier V."/>
            <person name="Ament-Velasquez S.L."/>
            <person name="Kruys A."/>
            <person name="Hutchinson M.I."/>
            <person name="Powell A.J."/>
            <person name="Barry K."/>
            <person name="Miller A.N."/>
            <person name="Grigoriev I.V."/>
            <person name="Debuchy R."/>
            <person name="Gladieux P."/>
            <person name="Thoren M.H."/>
            <person name="Johannesson H."/>
        </authorList>
    </citation>
    <scope>NUCLEOTIDE SEQUENCE</scope>
    <source>
        <strain evidence="4">CBS 560.94</strain>
    </source>
</reference>
<sequence length="737" mass="83505">MEMDDHTSELIDISRYDTHGFCPGYTLRRHKAETLANAGCYEARKDWIQYIGPVEEFGNCNPVNGNFTAVVLPLTKPERLRLVAYILEYAFLHDNVVEVTKDDASTTTAFSLGDMETSHQNAKLGRKQIQAKMMLQLTQTDPVCAKRVLDVWQTMLETTTKDKSKSFANVEEYLEFRIIDAGAPFVESVMLFGMGETLTKEEDALLAPIIRPCYASLALANDYFSFDREWAESLSSPDAPKPLNAVWLYMQWQSVDMATAKWLVREATNQFEVEFLEGCRKFRESSGKSNDRLERYLRGLQYQVSGNVVWSLNCPRYHPDWRYEANEGLEDGLTVEWRGSPLLHVAAAAEQVEDVSVSDLMEATAKRLSITSWGSRESESDVSTTSSLWEDRAASSRSSSVSAMPSDDERHDGMEEFKNAEREKESLDSLVPREEKLGMEIVNAPFEYTRSLPSKNVRATFIDALNLWAGLPEEVLVQIKEVVDDLQTASLMFDDVEDGSELRRGNPAAHAVFGVPQTINAASLAIVEAVRKAKGLPIPGAVDIALEQLRDLHVGQSYDLYWTRHMSCPSESEYLEMVAKKTGGLFLLLSRLMSEHMPKEVRSLVNHLVTQVGIYFQIRDDYHNISSDEYTAQKGFCEDLDEGKLSFTLVHYLNTEGQSSSSQQVREVLQERQQRGSLSMPLKLLTLQRLKSSNSLEYTRDTLKRLERGVDRTIEELERLTGRKNWVLRMCMAKLSV</sequence>
<dbReference type="PROSITE" id="PS00444">
    <property type="entry name" value="POLYPRENYL_SYNTHASE_2"/>
    <property type="match status" value="1"/>
</dbReference>
<dbReference type="RefSeq" id="XP_062679974.1">
    <property type="nucleotide sequence ID" value="XM_062829807.1"/>
</dbReference>
<keyword evidence="2" id="KW-0479">Metal-binding</keyword>
<dbReference type="PANTHER" id="PTHR12001">
    <property type="entry name" value="GERANYLGERANYL PYROPHOSPHATE SYNTHASE"/>
    <property type="match status" value="1"/>
</dbReference>
<reference evidence="4" key="1">
    <citation type="journal article" date="2023" name="Mol. Phylogenet. Evol.">
        <title>Genome-scale phylogeny and comparative genomics of the fungal order Sordariales.</title>
        <authorList>
            <person name="Hensen N."/>
            <person name="Bonometti L."/>
            <person name="Westerberg I."/>
            <person name="Brannstrom I.O."/>
            <person name="Guillou S."/>
            <person name="Cros-Aarteil S."/>
            <person name="Calhoun S."/>
            <person name="Haridas S."/>
            <person name="Kuo A."/>
            <person name="Mondo S."/>
            <person name="Pangilinan J."/>
            <person name="Riley R."/>
            <person name="LaButti K."/>
            <person name="Andreopoulos B."/>
            <person name="Lipzen A."/>
            <person name="Chen C."/>
            <person name="Yan M."/>
            <person name="Daum C."/>
            <person name="Ng V."/>
            <person name="Clum A."/>
            <person name="Steindorff A."/>
            <person name="Ohm R.A."/>
            <person name="Martin F."/>
            <person name="Silar P."/>
            <person name="Natvig D.O."/>
            <person name="Lalanne C."/>
            <person name="Gautier V."/>
            <person name="Ament-Velasquez S.L."/>
            <person name="Kruys A."/>
            <person name="Hutchinson M.I."/>
            <person name="Powell A.J."/>
            <person name="Barry K."/>
            <person name="Miller A.N."/>
            <person name="Grigoriev I.V."/>
            <person name="Debuchy R."/>
            <person name="Gladieux P."/>
            <person name="Hiltunen Thoren M."/>
            <person name="Johannesson H."/>
        </authorList>
    </citation>
    <scope>NUCLEOTIDE SEQUENCE</scope>
    <source>
        <strain evidence="4">CBS 560.94</strain>
    </source>
</reference>
<dbReference type="PANTHER" id="PTHR12001:SF72">
    <property type="entry name" value="THIJ_PFPI FAMILY PROTEIN (AFU_ORTHOLOGUE AFUA_3G01210)-RELATED"/>
    <property type="match status" value="1"/>
</dbReference>
<dbReference type="InterPro" id="IPR033749">
    <property type="entry name" value="Polyprenyl_synt_CS"/>
</dbReference>
<dbReference type="GeneID" id="87866961"/>
<evidence type="ECO:0000313" key="5">
    <source>
        <dbReference type="Proteomes" id="UP001278500"/>
    </source>
</evidence>
<dbReference type="EMBL" id="JAUEPP010000006">
    <property type="protein sequence ID" value="KAK3341032.1"/>
    <property type="molecule type" value="Genomic_DNA"/>
</dbReference>
<evidence type="ECO:0000256" key="3">
    <source>
        <dbReference type="ARBA" id="ARBA00022842"/>
    </source>
</evidence>
<keyword evidence="5" id="KW-1185">Reference proteome</keyword>
<organism evidence="4 5">
    <name type="scientific">Neurospora tetraspora</name>
    <dbReference type="NCBI Taxonomy" id="94610"/>
    <lineage>
        <taxon>Eukaryota</taxon>
        <taxon>Fungi</taxon>
        <taxon>Dikarya</taxon>
        <taxon>Ascomycota</taxon>
        <taxon>Pezizomycotina</taxon>
        <taxon>Sordariomycetes</taxon>
        <taxon>Sordariomycetidae</taxon>
        <taxon>Sordariales</taxon>
        <taxon>Sordariaceae</taxon>
        <taxon>Neurospora</taxon>
    </lineage>
</organism>
<dbReference type="GO" id="GO:0046165">
    <property type="term" value="P:alcohol biosynthetic process"/>
    <property type="evidence" value="ECO:0007669"/>
    <property type="project" value="UniProtKB-ARBA"/>
</dbReference>
<keyword evidence="1" id="KW-0808">Transferase</keyword>
<dbReference type="GO" id="GO:0004659">
    <property type="term" value="F:prenyltransferase activity"/>
    <property type="evidence" value="ECO:0007669"/>
    <property type="project" value="InterPro"/>
</dbReference>
<dbReference type="GO" id="GO:0008299">
    <property type="term" value="P:isoprenoid biosynthetic process"/>
    <property type="evidence" value="ECO:0007669"/>
    <property type="project" value="InterPro"/>
</dbReference>
<evidence type="ECO:0000313" key="4">
    <source>
        <dbReference type="EMBL" id="KAK3341032.1"/>
    </source>
</evidence>